<protein>
    <submittedName>
        <fullName evidence="1">Uncharacterized protein</fullName>
    </submittedName>
</protein>
<proteinExistence type="predicted"/>
<name>A0A6J5NMS9_9CAUD</name>
<sequence>MISEFYSEDELIQDINLLISLDLIDYRLREDGEWVYTITEKGRQMTDGQVGQVIDAAIEARNKLKATEEE</sequence>
<organism evidence="1">
    <name type="scientific">uncultured Caudovirales phage</name>
    <dbReference type="NCBI Taxonomy" id="2100421"/>
    <lineage>
        <taxon>Viruses</taxon>
        <taxon>Duplodnaviria</taxon>
        <taxon>Heunggongvirae</taxon>
        <taxon>Uroviricota</taxon>
        <taxon>Caudoviricetes</taxon>
        <taxon>Peduoviridae</taxon>
        <taxon>Maltschvirus</taxon>
        <taxon>Maltschvirus maltsch</taxon>
    </lineage>
</organism>
<evidence type="ECO:0000313" key="1">
    <source>
        <dbReference type="EMBL" id="CAB4156614.1"/>
    </source>
</evidence>
<dbReference type="EMBL" id="LR796639">
    <property type="protein sequence ID" value="CAB4156614.1"/>
    <property type="molecule type" value="Genomic_DNA"/>
</dbReference>
<accession>A0A6J5NMS9</accession>
<gene>
    <name evidence="1" type="ORF">UFOVP658_82</name>
</gene>
<reference evidence="1" key="1">
    <citation type="submission" date="2020-04" db="EMBL/GenBank/DDBJ databases">
        <authorList>
            <person name="Chiriac C."/>
            <person name="Salcher M."/>
            <person name="Ghai R."/>
            <person name="Kavagutti S V."/>
        </authorList>
    </citation>
    <scope>NUCLEOTIDE SEQUENCE</scope>
</reference>